<dbReference type="CDD" id="cd17330">
    <property type="entry name" value="MFS_SLC46_TetA_like"/>
    <property type="match status" value="1"/>
</dbReference>
<evidence type="ECO:0000313" key="12">
    <source>
        <dbReference type="Proteomes" id="UP000554235"/>
    </source>
</evidence>
<dbReference type="GO" id="GO:0022857">
    <property type="term" value="F:transmembrane transporter activity"/>
    <property type="evidence" value="ECO:0007669"/>
    <property type="project" value="InterPro"/>
</dbReference>
<name>A0A8H4PFH0_9HYPO</name>
<evidence type="ECO:0000256" key="1">
    <source>
        <dbReference type="ARBA" id="ARBA00004141"/>
    </source>
</evidence>
<evidence type="ECO:0000256" key="2">
    <source>
        <dbReference type="ARBA" id="ARBA00010928"/>
    </source>
</evidence>
<feature type="transmembrane region" description="Helical" evidence="9">
    <location>
        <begin position="816"/>
        <end position="840"/>
    </location>
</feature>
<dbReference type="GO" id="GO:0016020">
    <property type="term" value="C:membrane"/>
    <property type="evidence" value="ECO:0007669"/>
    <property type="project" value="UniProtKB-SubCell"/>
</dbReference>
<dbReference type="GO" id="GO:0000166">
    <property type="term" value="F:nucleotide binding"/>
    <property type="evidence" value="ECO:0007669"/>
    <property type="project" value="InterPro"/>
</dbReference>
<evidence type="ECO:0000256" key="9">
    <source>
        <dbReference type="SAM" id="Phobius"/>
    </source>
</evidence>
<feature type="compositionally biased region" description="Basic and acidic residues" evidence="8">
    <location>
        <begin position="1053"/>
        <end position="1064"/>
    </location>
</feature>
<sequence>MSNSPKLHVAVAGVGRMGLRHAEHFHKLVADADLIAVSSPVQAELDAAKELLPHVRTYLSYDEMLNAEPQLQAVVIASAVSVHAEQSIKAMDKGLHVLCEKPLSPSPEISQQVLDAYRKSIKKYPQQKVMCGFSRRFDASYRDAYQQVVSGDLGRLAVFRSQTCDLLNPAFFAGYLKHAAGIFIDTSIHDVDLALWFLGHDSVVKSISAAGVTAVQQDMLDHTDRDNAMAIIEFHDGKIAQLYASRMMAAGQEDTTELICTKGKATVNAQPQTNLVNIHDATGIRRQVPGDYYGRFREAFITEAQEFTDCCLNDKELSVKLEGALKAVTICCLLQESLISGKKLEFDESGRRLTRATGVKIGSKFIEELDRINQCIRGIYIHPSIPTLDAEIPPQGAEIPSRVTCKILRYRSDMPGSANRLDPTASAKIPDLPIQGGSREPGHEAQLRQSDEQSESAWGKEILVPAYLIHLCDNDSDHSGPHDPRSRHNEATQETDDRNKAVRQVADPDGVLPPSPTSTPLPPEPKRNEPVAWSDLPQKQQLFITLARMSEPLVQSTLQAYMFYQLKWFDPDLPDSTISAQAGVLHASFTAAQFVTAMLWGRVADSPRAGRKTVLLIGLCGTSLSCLGFGFATSFWQALVFRTIGGATNGNVGVMRTMISEIIREKKYQSRAFLLLPMTFNCGIILGPIMGGLLSDPAGSYPGLFGSVDFFIKYPYATPNIISSVFLAIAALAVWLGLEETLDALRDYPQDVGSRIGHRLASFVRRRFFSRNTHGGYAAIPTEDVELAPDGEPVTKRPVRRYTQRLPFRRMFTRNVTMTFVANFLLGIHIGTFNSLWFVFLSTPVWNPEKSEHQPHLPFLFTGGLGLPPRSVGLAMAILGFIGINLQLFLYPRISGRFGTTKAWRFSLFCFPIAYFLVPYLSVVPSSDSSPPPSPKGGILIWLAICGVLSIQVLGRTFAIPSQTILINNCSPHPSVLGTIHGLGQSVSSAARTVGPMIGGVIYGFGLNKGVVGLVWWILSCIGICGILASLFVKEGDGHEIWLEGDEDETVPEADRTNNVEARH</sequence>
<feature type="compositionally biased region" description="Basic and acidic residues" evidence="8">
    <location>
        <begin position="440"/>
        <end position="451"/>
    </location>
</feature>
<dbReference type="InterPro" id="IPR055170">
    <property type="entry name" value="GFO_IDH_MocA-like_dom"/>
</dbReference>
<dbReference type="SUPFAM" id="SSF103473">
    <property type="entry name" value="MFS general substrate transporter"/>
    <property type="match status" value="1"/>
</dbReference>
<dbReference type="PRINTS" id="PR01035">
    <property type="entry name" value="TCRTETA"/>
</dbReference>
<gene>
    <name evidence="11" type="ORF">FALBO_2428</name>
</gene>
<accession>A0A8H4PFH0</accession>
<feature type="transmembrane region" description="Helical" evidence="9">
    <location>
        <begin position="872"/>
        <end position="891"/>
    </location>
</feature>
<dbReference type="AlphaFoldDB" id="A0A8H4PFH0"/>
<feature type="transmembrane region" description="Helical" evidence="9">
    <location>
        <begin position="903"/>
        <end position="923"/>
    </location>
</feature>
<keyword evidence="7" id="KW-0325">Glycoprotein</keyword>
<dbReference type="InterPro" id="IPR011701">
    <property type="entry name" value="MFS"/>
</dbReference>
<keyword evidence="5 9" id="KW-1133">Transmembrane helix</keyword>
<protein>
    <submittedName>
        <fullName evidence="11">Major facilitator superfamily transporter</fullName>
    </submittedName>
</protein>
<dbReference type="InterPro" id="IPR036291">
    <property type="entry name" value="NAD(P)-bd_dom_sf"/>
</dbReference>
<evidence type="ECO:0000256" key="5">
    <source>
        <dbReference type="ARBA" id="ARBA00022989"/>
    </source>
</evidence>
<dbReference type="SUPFAM" id="SSF51735">
    <property type="entry name" value="NAD(P)-binding Rossmann-fold domains"/>
    <property type="match status" value="1"/>
</dbReference>
<feature type="transmembrane region" description="Helical" evidence="9">
    <location>
        <begin position="1014"/>
        <end position="1033"/>
    </location>
</feature>
<dbReference type="InterPro" id="IPR000683">
    <property type="entry name" value="Gfo/Idh/MocA-like_OxRdtase_N"/>
</dbReference>
<feature type="transmembrane region" description="Helical" evidence="9">
    <location>
        <begin position="714"/>
        <end position="738"/>
    </location>
</feature>
<organism evidence="11 12">
    <name type="scientific">Fusarium albosuccineum</name>
    <dbReference type="NCBI Taxonomy" id="1237068"/>
    <lineage>
        <taxon>Eukaryota</taxon>
        <taxon>Fungi</taxon>
        <taxon>Dikarya</taxon>
        <taxon>Ascomycota</taxon>
        <taxon>Pezizomycotina</taxon>
        <taxon>Sordariomycetes</taxon>
        <taxon>Hypocreomycetidae</taxon>
        <taxon>Hypocreales</taxon>
        <taxon>Nectriaceae</taxon>
        <taxon>Fusarium</taxon>
        <taxon>Fusarium decemcellulare species complex</taxon>
    </lineage>
</organism>
<dbReference type="PROSITE" id="PS50850">
    <property type="entry name" value="MFS"/>
    <property type="match status" value="1"/>
</dbReference>
<feature type="transmembrane region" description="Helical" evidence="9">
    <location>
        <begin position="613"/>
        <end position="633"/>
    </location>
</feature>
<feature type="transmembrane region" description="Helical" evidence="9">
    <location>
        <begin position="939"/>
        <end position="959"/>
    </location>
</feature>
<feature type="region of interest" description="Disordered" evidence="8">
    <location>
        <begin position="1044"/>
        <end position="1064"/>
    </location>
</feature>
<feature type="compositionally biased region" description="Pro residues" evidence="8">
    <location>
        <begin position="511"/>
        <end position="523"/>
    </location>
</feature>
<evidence type="ECO:0000256" key="7">
    <source>
        <dbReference type="ARBA" id="ARBA00023180"/>
    </source>
</evidence>
<dbReference type="Gene3D" id="3.30.360.10">
    <property type="entry name" value="Dihydrodipicolinate Reductase, domain 2"/>
    <property type="match status" value="1"/>
</dbReference>
<dbReference type="InterPro" id="IPR020846">
    <property type="entry name" value="MFS_dom"/>
</dbReference>
<feature type="domain" description="Major facilitator superfamily (MFS) profile" evidence="10">
    <location>
        <begin position="540"/>
        <end position="1038"/>
    </location>
</feature>
<evidence type="ECO:0000259" key="10">
    <source>
        <dbReference type="PROSITE" id="PS50850"/>
    </source>
</evidence>
<evidence type="ECO:0000256" key="4">
    <source>
        <dbReference type="ARBA" id="ARBA00022692"/>
    </source>
</evidence>
<reference evidence="11 12" key="1">
    <citation type="submission" date="2020-01" db="EMBL/GenBank/DDBJ databases">
        <title>Identification and distribution of gene clusters putatively required for synthesis of sphingolipid metabolism inhibitors in phylogenetically diverse species of the filamentous fungus Fusarium.</title>
        <authorList>
            <person name="Kim H.-S."/>
            <person name="Busman M."/>
            <person name="Brown D.W."/>
            <person name="Divon H."/>
            <person name="Uhlig S."/>
            <person name="Proctor R.H."/>
        </authorList>
    </citation>
    <scope>NUCLEOTIDE SEQUENCE [LARGE SCALE GENOMIC DNA]</scope>
    <source>
        <strain evidence="11 12">NRRL 20459</strain>
    </source>
</reference>
<evidence type="ECO:0000256" key="8">
    <source>
        <dbReference type="SAM" id="MobiDB-lite"/>
    </source>
</evidence>
<proteinExistence type="inferred from homology"/>
<dbReference type="Pfam" id="PF22725">
    <property type="entry name" value="GFO_IDH_MocA_C3"/>
    <property type="match status" value="1"/>
</dbReference>
<feature type="compositionally biased region" description="Basic and acidic residues" evidence="8">
    <location>
        <begin position="474"/>
        <end position="500"/>
    </location>
</feature>
<evidence type="ECO:0000256" key="3">
    <source>
        <dbReference type="ARBA" id="ARBA00022448"/>
    </source>
</evidence>
<dbReference type="PANTHER" id="PTHR23504:SF6">
    <property type="entry name" value="MULTIDRUG TRANSPORTER, PUTATIVE (AFU_ORTHOLOGUE AFUA_4G08740)-RELATED"/>
    <property type="match status" value="1"/>
</dbReference>
<feature type="transmembrane region" description="Helical" evidence="9">
    <location>
        <begin position="671"/>
        <end position="694"/>
    </location>
</feature>
<feature type="region of interest" description="Disordered" evidence="8">
    <location>
        <begin position="474"/>
        <end position="533"/>
    </location>
</feature>
<comment type="caution">
    <text evidence="11">The sequence shown here is derived from an EMBL/GenBank/DDBJ whole genome shotgun (WGS) entry which is preliminary data.</text>
</comment>
<keyword evidence="12" id="KW-1185">Reference proteome</keyword>
<dbReference type="PANTHER" id="PTHR23504">
    <property type="entry name" value="MAJOR FACILITATOR SUPERFAMILY DOMAIN-CONTAINING PROTEIN 10"/>
    <property type="match status" value="1"/>
</dbReference>
<dbReference type="Pfam" id="PF07690">
    <property type="entry name" value="MFS_1"/>
    <property type="match status" value="1"/>
</dbReference>
<dbReference type="Proteomes" id="UP000554235">
    <property type="component" value="Unassembled WGS sequence"/>
</dbReference>
<dbReference type="OrthoDB" id="10262656at2759"/>
<dbReference type="SUPFAM" id="SSF55347">
    <property type="entry name" value="Glyceraldehyde-3-phosphate dehydrogenase-like, C-terminal domain"/>
    <property type="match status" value="1"/>
</dbReference>
<feature type="region of interest" description="Disordered" evidence="8">
    <location>
        <begin position="414"/>
        <end position="456"/>
    </location>
</feature>
<keyword evidence="4 9" id="KW-0812">Transmembrane</keyword>
<comment type="similarity">
    <text evidence="2">Belongs to the Gfo/Idh/MocA family.</text>
</comment>
<evidence type="ECO:0000256" key="6">
    <source>
        <dbReference type="ARBA" id="ARBA00023136"/>
    </source>
</evidence>
<comment type="subcellular location">
    <subcellularLocation>
        <location evidence="1">Membrane</location>
        <topology evidence="1">Multi-pass membrane protein</topology>
    </subcellularLocation>
</comment>
<dbReference type="Gene3D" id="3.40.50.720">
    <property type="entry name" value="NAD(P)-binding Rossmann-like Domain"/>
    <property type="match status" value="1"/>
</dbReference>
<dbReference type="Pfam" id="PF01408">
    <property type="entry name" value="GFO_IDH_MocA"/>
    <property type="match status" value="1"/>
</dbReference>
<dbReference type="Gene3D" id="1.20.1250.20">
    <property type="entry name" value="MFS general substrate transporter like domains"/>
    <property type="match status" value="1"/>
</dbReference>
<keyword evidence="6 9" id="KW-0472">Membrane</keyword>
<keyword evidence="3" id="KW-0813">Transport</keyword>
<dbReference type="EMBL" id="JAADYS010000313">
    <property type="protein sequence ID" value="KAF4470655.1"/>
    <property type="molecule type" value="Genomic_DNA"/>
</dbReference>
<dbReference type="InterPro" id="IPR036259">
    <property type="entry name" value="MFS_trans_sf"/>
</dbReference>
<dbReference type="InterPro" id="IPR001958">
    <property type="entry name" value="Tet-R_TetA/multi-R_MdtG-like"/>
</dbReference>
<evidence type="ECO:0000313" key="11">
    <source>
        <dbReference type="EMBL" id="KAF4470655.1"/>
    </source>
</evidence>